<gene>
    <name evidence="8" type="ORF">P9B03_01095</name>
</gene>
<dbReference type="Gene3D" id="1.20.1250.20">
    <property type="entry name" value="MFS general substrate transporter like domains"/>
    <property type="match status" value="2"/>
</dbReference>
<dbReference type="InterPro" id="IPR020846">
    <property type="entry name" value="MFS_dom"/>
</dbReference>
<dbReference type="GO" id="GO:0022857">
    <property type="term" value="F:transmembrane transporter activity"/>
    <property type="evidence" value="ECO:0007669"/>
    <property type="project" value="InterPro"/>
</dbReference>
<reference evidence="8 9" key="1">
    <citation type="submission" date="2023-03" db="EMBL/GenBank/DDBJ databases">
        <title>Bacillus Genome Sequencing.</title>
        <authorList>
            <person name="Dunlap C."/>
        </authorList>
    </citation>
    <scope>NUCLEOTIDE SEQUENCE [LARGE SCALE GENOMIC DNA]</scope>
    <source>
        <strain evidence="8 9">B-59205</strain>
    </source>
</reference>
<keyword evidence="5 6" id="KW-0472">Membrane</keyword>
<evidence type="ECO:0000259" key="7">
    <source>
        <dbReference type="PROSITE" id="PS50850"/>
    </source>
</evidence>
<feature type="transmembrane region" description="Helical" evidence="6">
    <location>
        <begin position="75"/>
        <end position="92"/>
    </location>
</feature>
<feature type="transmembrane region" description="Helical" evidence="6">
    <location>
        <begin position="98"/>
        <end position="120"/>
    </location>
</feature>
<dbReference type="EMBL" id="JARSFG010000003">
    <property type="protein sequence ID" value="MEC1177065.1"/>
    <property type="molecule type" value="Genomic_DNA"/>
</dbReference>
<organism evidence="8 9">
    <name type="scientific">Metasolibacillus meyeri</name>
    <dbReference type="NCBI Taxonomy" id="1071052"/>
    <lineage>
        <taxon>Bacteria</taxon>
        <taxon>Bacillati</taxon>
        <taxon>Bacillota</taxon>
        <taxon>Bacilli</taxon>
        <taxon>Bacillales</taxon>
        <taxon>Caryophanaceae</taxon>
        <taxon>Metasolibacillus</taxon>
    </lineage>
</organism>
<sequence>MKWKEILIIMAIFIVSLNLRPAITSIGPLLNTIRADLHISGTQVSLLTAIPVFCMGLFAPLAVPMQRRFDLRSAIFMLIALIGVATFMRMFAASYSMLLATSLLVGFAIAIISPMLNTFIKMHFPHKVATVVSIYSLAMGAGATLSAGFTAVFYEYFGKWTTALGVWSVLAVIALIVWRFAIKPDEGATLFTAISSEVRNPWKTKKAWILLLFFGMQASLFFSLMTWLAPVAMEHGFSVITAGTILTAMSLVQLTTNALLPSFLAKYPNHIAWLFILLAVGSIGASCLFIGTSSAIWAGAMLLGVTLGGLFPLALTLPLNEARNREEANAWSSMVMSGGFMMSAMIPLFIGFVYDMMQSHFYTKIIFALLLLALFLAVFAISRAGEKK</sequence>
<dbReference type="PROSITE" id="PS50850">
    <property type="entry name" value="MFS"/>
    <property type="match status" value="1"/>
</dbReference>
<feature type="transmembrane region" description="Helical" evidence="6">
    <location>
        <begin position="297"/>
        <end position="319"/>
    </location>
</feature>
<dbReference type="AlphaFoldDB" id="A0AAW9NM70"/>
<accession>A0AAW9NM70</accession>
<dbReference type="RefSeq" id="WP_326121286.1">
    <property type="nucleotide sequence ID" value="NZ_JARSFG010000003.1"/>
</dbReference>
<evidence type="ECO:0000256" key="3">
    <source>
        <dbReference type="ARBA" id="ARBA00022692"/>
    </source>
</evidence>
<evidence type="ECO:0000313" key="9">
    <source>
        <dbReference type="Proteomes" id="UP001344888"/>
    </source>
</evidence>
<dbReference type="PANTHER" id="PTHR23523:SF2">
    <property type="entry name" value="2-NITROIMIDAZOLE TRANSPORTER"/>
    <property type="match status" value="1"/>
</dbReference>
<feature type="transmembrane region" description="Helical" evidence="6">
    <location>
        <begin position="272"/>
        <end position="291"/>
    </location>
</feature>
<dbReference type="InterPro" id="IPR011701">
    <property type="entry name" value="MFS"/>
</dbReference>
<evidence type="ECO:0000256" key="2">
    <source>
        <dbReference type="ARBA" id="ARBA00022448"/>
    </source>
</evidence>
<feature type="domain" description="Major facilitator superfamily (MFS) profile" evidence="7">
    <location>
        <begin position="4"/>
        <end position="385"/>
    </location>
</feature>
<protein>
    <submittedName>
        <fullName evidence="8">MFS transporter</fullName>
    </submittedName>
</protein>
<feature type="transmembrane region" description="Helical" evidence="6">
    <location>
        <begin position="132"/>
        <end position="154"/>
    </location>
</feature>
<feature type="transmembrane region" description="Helical" evidence="6">
    <location>
        <begin position="207"/>
        <end position="229"/>
    </location>
</feature>
<comment type="subcellular location">
    <subcellularLocation>
        <location evidence="1">Cell membrane</location>
        <topology evidence="1">Multi-pass membrane protein</topology>
    </subcellularLocation>
</comment>
<dbReference type="Pfam" id="PF07690">
    <property type="entry name" value="MFS_1"/>
    <property type="match status" value="1"/>
</dbReference>
<evidence type="ECO:0000256" key="4">
    <source>
        <dbReference type="ARBA" id="ARBA00022989"/>
    </source>
</evidence>
<feature type="transmembrane region" description="Helical" evidence="6">
    <location>
        <begin position="46"/>
        <end position="63"/>
    </location>
</feature>
<dbReference type="SUPFAM" id="SSF103473">
    <property type="entry name" value="MFS general substrate transporter"/>
    <property type="match status" value="1"/>
</dbReference>
<evidence type="ECO:0000256" key="1">
    <source>
        <dbReference type="ARBA" id="ARBA00004651"/>
    </source>
</evidence>
<dbReference type="InterPro" id="IPR052524">
    <property type="entry name" value="MFS_Cyanate_Porter"/>
</dbReference>
<dbReference type="PANTHER" id="PTHR23523">
    <property type="match status" value="1"/>
</dbReference>
<keyword evidence="9" id="KW-1185">Reference proteome</keyword>
<name>A0AAW9NM70_9BACL</name>
<feature type="transmembrane region" description="Helical" evidence="6">
    <location>
        <begin position="235"/>
        <end position="260"/>
    </location>
</feature>
<keyword evidence="3 6" id="KW-0812">Transmembrane</keyword>
<dbReference type="InterPro" id="IPR036259">
    <property type="entry name" value="MFS_trans_sf"/>
</dbReference>
<comment type="caution">
    <text evidence="8">The sequence shown here is derived from an EMBL/GenBank/DDBJ whole genome shotgun (WGS) entry which is preliminary data.</text>
</comment>
<feature type="transmembrane region" description="Helical" evidence="6">
    <location>
        <begin position="331"/>
        <end position="354"/>
    </location>
</feature>
<feature type="transmembrane region" description="Helical" evidence="6">
    <location>
        <begin position="160"/>
        <end position="181"/>
    </location>
</feature>
<keyword evidence="4 6" id="KW-1133">Transmembrane helix</keyword>
<keyword evidence="2" id="KW-0813">Transport</keyword>
<dbReference type="GO" id="GO:0005886">
    <property type="term" value="C:plasma membrane"/>
    <property type="evidence" value="ECO:0007669"/>
    <property type="project" value="UniProtKB-SubCell"/>
</dbReference>
<evidence type="ECO:0000313" key="8">
    <source>
        <dbReference type="EMBL" id="MEC1177065.1"/>
    </source>
</evidence>
<evidence type="ECO:0000256" key="6">
    <source>
        <dbReference type="SAM" id="Phobius"/>
    </source>
</evidence>
<proteinExistence type="predicted"/>
<dbReference type="Proteomes" id="UP001344888">
    <property type="component" value="Unassembled WGS sequence"/>
</dbReference>
<evidence type="ECO:0000256" key="5">
    <source>
        <dbReference type="ARBA" id="ARBA00023136"/>
    </source>
</evidence>
<feature type="transmembrane region" description="Helical" evidence="6">
    <location>
        <begin position="360"/>
        <end position="381"/>
    </location>
</feature>